<proteinExistence type="predicted"/>
<dbReference type="Pfam" id="PF15430">
    <property type="entry name" value="SVWC"/>
    <property type="match status" value="1"/>
</dbReference>
<evidence type="ECO:0000256" key="1">
    <source>
        <dbReference type="ARBA" id="ARBA00004613"/>
    </source>
</evidence>
<comment type="subcellular location">
    <subcellularLocation>
        <location evidence="1">Secreted</location>
    </subcellularLocation>
</comment>
<dbReference type="Proteomes" id="UP001151699">
    <property type="component" value="Chromosome B"/>
</dbReference>
<feature type="domain" description="Single" evidence="3">
    <location>
        <begin position="46"/>
        <end position="111"/>
    </location>
</feature>
<sequence length="112" mass="12145">SRRQTYTANMYTMLATSIILVSFANVVFTAVAIGPPSVHPDYPGKCYDTKTKIAHSPGEIFTIPKCTRVTCNHDLSFDYATCGVVGTAPPCYVVDGDLSLPYPMCCPDVKCN</sequence>
<dbReference type="SMART" id="SM01318">
    <property type="entry name" value="SVWC"/>
    <property type="match status" value="1"/>
</dbReference>
<keyword evidence="5" id="KW-1185">Reference proteome</keyword>
<dbReference type="PANTHER" id="PTHR39957">
    <property type="entry name" value="AT09846P1-RELATED"/>
    <property type="match status" value="1"/>
</dbReference>
<feature type="non-terminal residue" evidence="4">
    <location>
        <position position="1"/>
    </location>
</feature>
<dbReference type="InterPro" id="IPR053308">
    <property type="entry name" value="Vago-like"/>
</dbReference>
<dbReference type="EMBL" id="WJQU01000002">
    <property type="protein sequence ID" value="KAJ6642821.1"/>
    <property type="molecule type" value="Genomic_DNA"/>
</dbReference>
<dbReference type="InterPro" id="IPR029277">
    <property type="entry name" value="SVWC_dom"/>
</dbReference>
<dbReference type="AlphaFoldDB" id="A0A9Q0N4A2"/>
<evidence type="ECO:0000313" key="5">
    <source>
        <dbReference type="Proteomes" id="UP001151699"/>
    </source>
</evidence>
<organism evidence="4 5">
    <name type="scientific">Pseudolycoriella hygida</name>
    <dbReference type="NCBI Taxonomy" id="35572"/>
    <lineage>
        <taxon>Eukaryota</taxon>
        <taxon>Metazoa</taxon>
        <taxon>Ecdysozoa</taxon>
        <taxon>Arthropoda</taxon>
        <taxon>Hexapoda</taxon>
        <taxon>Insecta</taxon>
        <taxon>Pterygota</taxon>
        <taxon>Neoptera</taxon>
        <taxon>Endopterygota</taxon>
        <taxon>Diptera</taxon>
        <taxon>Nematocera</taxon>
        <taxon>Sciaroidea</taxon>
        <taxon>Sciaridae</taxon>
        <taxon>Pseudolycoriella</taxon>
    </lineage>
</organism>
<comment type="caution">
    <text evidence="4">The sequence shown here is derived from an EMBL/GenBank/DDBJ whole genome shotgun (WGS) entry which is preliminary data.</text>
</comment>
<dbReference type="OrthoDB" id="6674808at2759"/>
<reference evidence="4" key="1">
    <citation type="submission" date="2022-07" db="EMBL/GenBank/DDBJ databases">
        <authorList>
            <person name="Trinca V."/>
            <person name="Uliana J.V.C."/>
            <person name="Torres T.T."/>
            <person name="Ward R.J."/>
            <person name="Monesi N."/>
        </authorList>
    </citation>
    <scope>NUCLEOTIDE SEQUENCE</scope>
    <source>
        <strain evidence="4">HSMRA1968</strain>
        <tissue evidence="4">Whole embryos</tissue>
    </source>
</reference>
<evidence type="ECO:0000313" key="4">
    <source>
        <dbReference type="EMBL" id="KAJ6642821.1"/>
    </source>
</evidence>
<dbReference type="GO" id="GO:0005576">
    <property type="term" value="C:extracellular region"/>
    <property type="evidence" value="ECO:0007669"/>
    <property type="project" value="UniProtKB-SubCell"/>
</dbReference>
<evidence type="ECO:0000256" key="2">
    <source>
        <dbReference type="ARBA" id="ARBA00022525"/>
    </source>
</evidence>
<accession>A0A9Q0N4A2</accession>
<keyword evidence="2" id="KW-0964">Secreted</keyword>
<gene>
    <name evidence="4" type="ORF">Bhyg_07775</name>
</gene>
<dbReference type="PANTHER" id="PTHR39957:SF1">
    <property type="entry name" value="AT09846P1-RELATED"/>
    <property type="match status" value="1"/>
</dbReference>
<evidence type="ECO:0000259" key="3">
    <source>
        <dbReference type="SMART" id="SM01318"/>
    </source>
</evidence>
<name>A0A9Q0N4A2_9DIPT</name>
<protein>
    <recommendedName>
        <fullName evidence="3">Single domain-containing protein</fullName>
    </recommendedName>
</protein>